<gene>
    <name evidence="1" type="ORF">NEOLEDRAFT_1145453</name>
</gene>
<name>A0A165V577_9AGAM</name>
<evidence type="ECO:0000313" key="1">
    <source>
        <dbReference type="EMBL" id="KZT29175.1"/>
    </source>
</evidence>
<dbReference type="Proteomes" id="UP000076761">
    <property type="component" value="Unassembled WGS sequence"/>
</dbReference>
<dbReference type="InParanoid" id="A0A165V577"/>
<sequence length="128" mass="14431">MTDLRAVLKSWRALSVLDDFRAWRILKSLRILRILDGFGMWTVLKILRGLIGNNVPGTEGTVEFFMGFDKLDMEGGVDLLSSAMVAAVSFRIWAVTQKNTFDGARFDLRVVVPLDENESTATDFAKMR</sequence>
<reference evidence="1 2" key="1">
    <citation type="journal article" date="2016" name="Mol. Biol. Evol.">
        <title>Comparative Genomics of Early-Diverging Mushroom-Forming Fungi Provides Insights into the Origins of Lignocellulose Decay Capabilities.</title>
        <authorList>
            <person name="Nagy L.G."/>
            <person name="Riley R."/>
            <person name="Tritt A."/>
            <person name="Adam C."/>
            <person name="Daum C."/>
            <person name="Floudas D."/>
            <person name="Sun H."/>
            <person name="Yadav J.S."/>
            <person name="Pangilinan J."/>
            <person name="Larsson K.H."/>
            <person name="Matsuura K."/>
            <person name="Barry K."/>
            <person name="Labutti K."/>
            <person name="Kuo R."/>
            <person name="Ohm R.A."/>
            <person name="Bhattacharya S.S."/>
            <person name="Shirouzu T."/>
            <person name="Yoshinaga Y."/>
            <person name="Martin F.M."/>
            <person name="Grigoriev I.V."/>
            <person name="Hibbett D.S."/>
        </authorList>
    </citation>
    <scope>NUCLEOTIDE SEQUENCE [LARGE SCALE GENOMIC DNA]</scope>
    <source>
        <strain evidence="1 2">HHB14362 ss-1</strain>
    </source>
</reference>
<keyword evidence="2" id="KW-1185">Reference proteome</keyword>
<proteinExistence type="predicted"/>
<protein>
    <submittedName>
        <fullName evidence="1">Uncharacterized protein</fullName>
    </submittedName>
</protein>
<evidence type="ECO:0000313" key="2">
    <source>
        <dbReference type="Proteomes" id="UP000076761"/>
    </source>
</evidence>
<dbReference type="AlphaFoldDB" id="A0A165V577"/>
<organism evidence="1 2">
    <name type="scientific">Neolentinus lepideus HHB14362 ss-1</name>
    <dbReference type="NCBI Taxonomy" id="1314782"/>
    <lineage>
        <taxon>Eukaryota</taxon>
        <taxon>Fungi</taxon>
        <taxon>Dikarya</taxon>
        <taxon>Basidiomycota</taxon>
        <taxon>Agaricomycotina</taxon>
        <taxon>Agaricomycetes</taxon>
        <taxon>Gloeophyllales</taxon>
        <taxon>Gloeophyllaceae</taxon>
        <taxon>Neolentinus</taxon>
    </lineage>
</organism>
<dbReference type="EMBL" id="KV425555">
    <property type="protein sequence ID" value="KZT29175.1"/>
    <property type="molecule type" value="Genomic_DNA"/>
</dbReference>
<accession>A0A165V577</accession>